<proteinExistence type="predicted"/>
<evidence type="ECO:0000256" key="4">
    <source>
        <dbReference type="ARBA" id="ARBA00023163"/>
    </source>
</evidence>
<feature type="compositionally biased region" description="Polar residues" evidence="6">
    <location>
        <begin position="664"/>
        <end position="677"/>
    </location>
</feature>
<keyword evidence="2" id="KW-0805">Transcription regulation</keyword>
<dbReference type="Proteomes" id="UP000297245">
    <property type="component" value="Unassembled WGS sequence"/>
</dbReference>
<dbReference type="Gene3D" id="4.10.240.10">
    <property type="entry name" value="Zn(2)-C6 fungal-type DNA-binding domain"/>
    <property type="match status" value="1"/>
</dbReference>
<dbReference type="EMBL" id="ML179035">
    <property type="protein sequence ID" value="THV08147.1"/>
    <property type="molecule type" value="Genomic_DNA"/>
</dbReference>
<feature type="region of interest" description="Disordered" evidence="6">
    <location>
        <begin position="1"/>
        <end position="30"/>
    </location>
</feature>
<dbReference type="Pfam" id="PF00172">
    <property type="entry name" value="Zn_clus"/>
    <property type="match status" value="1"/>
</dbReference>
<feature type="region of interest" description="Disordered" evidence="6">
    <location>
        <begin position="663"/>
        <end position="756"/>
    </location>
</feature>
<dbReference type="SMART" id="SM00066">
    <property type="entry name" value="GAL4"/>
    <property type="match status" value="1"/>
</dbReference>
<dbReference type="PROSITE" id="PS00463">
    <property type="entry name" value="ZN2_CY6_FUNGAL_1"/>
    <property type="match status" value="1"/>
</dbReference>
<feature type="compositionally biased region" description="Low complexity" evidence="6">
    <location>
        <begin position="690"/>
        <end position="706"/>
    </location>
</feature>
<gene>
    <name evidence="8" type="ORF">K435DRAFT_771725</name>
</gene>
<accession>A0A4S8MXM2</accession>
<name>A0A4S8MXM2_DENBC</name>
<evidence type="ECO:0000256" key="2">
    <source>
        <dbReference type="ARBA" id="ARBA00023015"/>
    </source>
</evidence>
<reference evidence="8 9" key="1">
    <citation type="journal article" date="2019" name="Nat. Ecol. Evol.">
        <title>Megaphylogeny resolves global patterns of mushroom evolution.</title>
        <authorList>
            <person name="Varga T."/>
            <person name="Krizsan K."/>
            <person name="Foldi C."/>
            <person name="Dima B."/>
            <person name="Sanchez-Garcia M."/>
            <person name="Sanchez-Ramirez S."/>
            <person name="Szollosi G.J."/>
            <person name="Szarkandi J.G."/>
            <person name="Papp V."/>
            <person name="Albert L."/>
            <person name="Andreopoulos W."/>
            <person name="Angelini C."/>
            <person name="Antonin V."/>
            <person name="Barry K.W."/>
            <person name="Bougher N.L."/>
            <person name="Buchanan P."/>
            <person name="Buyck B."/>
            <person name="Bense V."/>
            <person name="Catcheside P."/>
            <person name="Chovatia M."/>
            <person name="Cooper J."/>
            <person name="Damon W."/>
            <person name="Desjardin D."/>
            <person name="Finy P."/>
            <person name="Geml J."/>
            <person name="Haridas S."/>
            <person name="Hughes K."/>
            <person name="Justo A."/>
            <person name="Karasinski D."/>
            <person name="Kautmanova I."/>
            <person name="Kiss B."/>
            <person name="Kocsube S."/>
            <person name="Kotiranta H."/>
            <person name="LaButti K.M."/>
            <person name="Lechner B.E."/>
            <person name="Liimatainen K."/>
            <person name="Lipzen A."/>
            <person name="Lukacs Z."/>
            <person name="Mihaltcheva S."/>
            <person name="Morgado L.N."/>
            <person name="Niskanen T."/>
            <person name="Noordeloos M.E."/>
            <person name="Ohm R.A."/>
            <person name="Ortiz-Santana B."/>
            <person name="Ovrebo C."/>
            <person name="Racz N."/>
            <person name="Riley R."/>
            <person name="Savchenko A."/>
            <person name="Shiryaev A."/>
            <person name="Soop K."/>
            <person name="Spirin V."/>
            <person name="Szebenyi C."/>
            <person name="Tomsovsky M."/>
            <person name="Tulloss R.E."/>
            <person name="Uehling J."/>
            <person name="Grigoriev I.V."/>
            <person name="Vagvolgyi C."/>
            <person name="Papp T."/>
            <person name="Martin F.M."/>
            <person name="Miettinen O."/>
            <person name="Hibbett D.S."/>
            <person name="Nagy L.G."/>
        </authorList>
    </citation>
    <scope>NUCLEOTIDE SEQUENCE [LARGE SCALE GENOMIC DNA]</scope>
    <source>
        <strain evidence="8 9">CBS 962.96</strain>
    </source>
</reference>
<evidence type="ECO:0000256" key="6">
    <source>
        <dbReference type="SAM" id="MobiDB-lite"/>
    </source>
</evidence>
<dbReference type="GO" id="GO:0000981">
    <property type="term" value="F:DNA-binding transcription factor activity, RNA polymerase II-specific"/>
    <property type="evidence" value="ECO:0007669"/>
    <property type="project" value="InterPro"/>
</dbReference>
<dbReference type="OrthoDB" id="2595934at2759"/>
<evidence type="ECO:0000256" key="1">
    <source>
        <dbReference type="ARBA" id="ARBA00004123"/>
    </source>
</evidence>
<evidence type="ECO:0000313" key="8">
    <source>
        <dbReference type="EMBL" id="THV08147.1"/>
    </source>
</evidence>
<dbReference type="GO" id="GO:0000976">
    <property type="term" value="F:transcription cis-regulatory region binding"/>
    <property type="evidence" value="ECO:0007669"/>
    <property type="project" value="TreeGrafter"/>
</dbReference>
<feature type="region of interest" description="Disordered" evidence="6">
    <location>
        <begin position="163"/>
        <end position="185"/>
    </location>
</feature>
<keyword evidence="4" id="KW-0804">Transcription</keyword>
<feature type="compositionally biased region" description="Low complexity" evidence="6">
    <location>
        <begin position="728"/>
        <end position="745"/>
    </location>
</feature>
<keyword evidence="5" id="KW-0539">Nucleus</keyword>
<feature type="compositionally biased region" description="Polar residues" evidence="6">
    <location>
        <begin position="164"/>
        <end position="185"/>
    </location>
</feature>
<feature type="domain" description="Zn(2)-C6 fungal-type" evidence="7">
    <location>
        <begin position="29"/>
        <end position="65"/>
    </location>
</feature>
<dbReference type="GO" id="GO:0005634">
    <property type="term" value="C:nucleus"/>
    <property type="evidence" value="ECO:0007669"/>
    <property type="project" value="UniProtKB-SubCell"/>
</dbReference>
<evidence type="ECO:0000313" key="9">
    <source>
        <dbReference type="Proteomes" id="UP000297245"/>
    </source>
</evidence>
<comment type="subcellular location">
    <subcellularLocation>
        <location evidence="1">Nucleus</location>
    </subcellularLocation>
</comment>
<organism evidence="8 9">
    <name type="scientific">Dendrothele bispora (strain CBS 962.96)</name>
    <dbReference type="NCBI Taxonomy" id="1314807"/>
    <lineage>
        <taxon>Eukaryota</taxon>
        <taxon>Fungi</taxon>
        <taxon>Dikarya</taxon>
        <taxon>Basidiomycota</taxon>
        <taxon>Agaricomycotina</taxon>
        <taxon>Agaricomycetes</taxon>
        <taxon>Agaricomycetidae</taxon>
        <taxon>Agaricales</taxon>
        <taxon>Agaricales incertae sedis</taxon>
        <taxon>Dendrothele</taxon>
    </lineage>
</organism>
<keyword evidence="3" id="KW-0238">DNA-binding</keyword>
<dbReference type="PROSITE" id="PS50048">
    <property type="entry name" value="ZN2_CY6_FUNGAL_2"/>
    <property type="match status" value="1"/>
</dbReference>
<dbReference type="AlphaFoldDB" id="A0A4S8MXM2"/>
<sequence>MKRNARQASSSTAASSTAKGPKRQKTSQACNSCRKSKTRCEILEDREKGTLRCHRCKVLGVHCSYQDMDKSELEESLRLPKVDKDVNKDMSSRNSPLARTIRWEQEAIRMVELANDSILLKTIAKETAEPKFMMWDFFHLPEGHTYDWSAPLETVRELAKFASDSESGSQQSTEKPRSVPNSSDSLTQILTNDQIQHLLDVFSQRYAPWLNFTLIRDTQNPTLDLVCCTVASRHLDKSIRPAIATRLQALTRDYCAKLIFQSRNSDSLEAIQCLLILSLWAPLCGNPEDFGDARTLIGSAVSMAMNCRLNEACDKALKLQTTKKKGEEVDESAVMDIMNKSRLWLAIANAESMLCIGSGRVALSKRNYEGYRHLFSMHQLFSSFPSDLTTGRDVRLRILAELCDAMETGLAVPFQSNSEDDIEKWYDDLVHVLQNMNRLLRFSVPLGVLADTEKFYHHMLVFLNKFLRLLLLYHALASCRMYQLGNQTGWERVWFREVRPRGVFLVSLWSKEAFQLSEAILVSLLEMDQSLLGTSPDYLFTMIAFAAAHALASNYLILRGLNMQVPGSTTKIIDRVIVHLMQASVSEDSPARKCAQLVSVMSALYETRRKELLATPRPCAMDILGIYNPLHGAGKKPDPQASKESSSDLPQRKNIWKILEQTAPDDTSSPSATQPVFSASPHPPTATAESSPGSLDFHSSSSSSQSNVMGTNPSSPSSPDMSVMQENPQPDLSSSSASLHSDQSSYQRPQSGTDIHNAYAGPSRIPMGRNFDSDVSMSNIDFGWIDNSLAQSTEFWDHFMVDMNLPGYPEFNLHAQGYPPLDKNSNFQQ</sequence>
<evidence type="ECO:0000259" key="7">
    <source>
        <dbReference type="PROSITE" id="PS50048"/>
    </source>
</evidence>
<dbReference type="PANTHER" id="PTHR31845">
    <property type="entry name" value="FINGER DOMAIN PROTEIN, PUTATIVE-RELATED"/>
    <property type="match status" value="1"/>
</dbReference>
<evidence type="ECO:0000256" key="3">
    <source>
        <dbReference type="ARBA" id="ARBA00023125"/>
    </source>
</evidence>
<protein>
    <recommendedName>
        <fullName evidence="7">Zn(2)-C6 fungal-type domain-containing protein</fullName>
    </recommendedName>
</protein>
<dbReference type="InterPro" id="IPR036864">
    <property type="entry name" value="Zn2-C6_fun-type_DNA-bd_sf"/>
</dbReference>
<keyword evidence="9" id="KW-1185">Reference proteome</keyword>
<dbReference type="InterPro" id="IPR051089">
    <property type="entry name" value="prtT"/>
</dbReference>
<dbReference type="SUPFAM" id="SSF57701">
    <property type="entry name" value="Zn2/Cys6 DNA-binding domain"/>
    <property type="match status" value="1"/>
</dbReference>
<dbReference type="InterPro" id="IPR001138">
    <property type="entry name" value="Zn2Cys6_DnaBD"/>
</dbReference>
<dbReference type="CDD" id="cd00067">
    <property type="entry name" value="GAL4"/>
    <property type="match status" value="1"/>
</dbReference>
<evidence type="ECO:0000256" key="5">
    <source>
        <dbReference type="ARBA" id="ARBA00023242"/>
    </source>
</evidence>
<dbReference type="GO" id="GO:0008270">
    <property type="term" value="F:zinc ion binding"/>
    <property type="evidence" value="ECO:0007669"/>
    <property type="project" value="InterPro"/>
</dbReference>
<dbReference type="PANTHER" id="PTHR31845:SF17">
    <property type="entry name" value="ZN(II)2CYS6 TRANSCRIPTION FACTOR (EUROFUNG)"/>
    <property type="match status" value="1"/>
</dbReference>
<feature type="region of interest" description="Disordered" evidence="6">
    <location>
        <begin position="631"/>
        <end position="650"/>
    </location>
</feature>
<dbReference type="CDD" id="cd12148">
    <property type="entry name" value="fungal_TF_MHR"/>
    <property type="match status" value="1"/>
</dbReference>
<feature type="compositionally biased region" description="Low complexity" evidence="6">
    <location>
        <begin position="8"/>
        <end position="18"/>
    </location>
</feature>